<keyword evidence="2" id="KW-0732">Signal</keyword>
<feature type="region of interest" description="Disordered" evidence="1">
    <location>
        <begin position="111"/>
        <end position="132"/>
    </location>
</feature>
<dbReference type="HOGENOM" id="CLU_1769961_0_0_1"/>
<proteinExistence type="predicted"/>
<evidence type="ECO:0000313" key="4">
    <source>
        <dbReference type="Proteomes" id="UP000000305"/>
    </source>
</evidence>
<feature type="compositionally biased region" description="Low complexity" evidence="1">
    <location>
        <begin position="119"/>
        <end position="132"/>
    </location>
</feature>
<gene>
    <name evidence="3" type="ORF">DAPPUDRAFT_308661</name>
</gene>
<evidence type="ECO:0000256" key="2">
    <source>
        <dbReference type="SAM" id="SignalP"/>
    </source>
</evidence>
<dbReference type="KEGG" id="dpx:DAPPUDRAFT_308661"/>
<dbReference type="OrthoDB" id="6431950at2759"/>
<dbReference type="Proteomes" id="UP000000305">
    <property type="component" value="Unassembled WGS sequence"/>
</dbReference>
<keyword evidence="4" id="KW-1185">Reference proteome</keyword>
<organism evidence="3 4">
    <name type="scientific">Daphnia pulex</name>
    <name type="common">Water flea</name>
    <dbReference type="NCBI Taxonomy" id="6669"/>
    <lineage>
        <taxon>Eukaryota</taxon>
        <taxon>Metazoa</taxon>
        <taxon>Ecdysozoa</taxon>
        <taxon>Arthropoda</taxon>
        <taxon>Crustacea</taxon>
        <taxon>Branchiopoda</taxon>
        <taxon>Diplostraca</taxon>
        <taxon>Cladocera</taxon>
        <taxon>Anomopoda</taxon>
        <taxon>Daphniidae</taxon>
        <taxon>Daphnia</taxon>
    </lineage>
</organism>
<reference evidence="3 4" key="1">
    <citation type="journal article" date="2011" name="Science">
        <title>The ecoresponsive genome of Daphnia pulex.</title>
        <authorList>
            <person name="Colbourne J.K."/>
            <person name="Pfrender M.E."/>
            <person name="Gilbert D."/>
            <person name="Thomas W.K."/>
            <person name="Tucker A."/>
            <person name="Oakley T.H."/>
            <person name="Tokishita S."/>
            <person name="Aerts A."/>
            <person name="Arnold G.J."/>
            <person name="Basu M.K."/>
            <person name="Bauer D.J."/>
            <person name="Caceres C.E."/>
            <person name="Carmel L."/>
            <person name="Casola C."/>
            <person name="Choi J.H."/>
            <person name="Detter J.C."/>
            <person name="Dong Q."/>
            <person name="Dusheyko S."/>
            <person name="Eads B.D."/>
            <person name="Frohlich T."/>
            <person name="Geiler-Samerotte K.A."/>
            <person name="Gerlach D."/>
            <person name="Hatcher P."/>
            <person name="Jogdeo S."/>
            <person name="Krijgsveld J."/>
            <person name="Kriventseva E.V."/>
            <person name="Kultz D."/>
            <person name="Laforsch C."/>
            <person name="Lindquist E."/>
            <person name="Lopez J."/>
            <person name="Manak J.R."/>
            <person name="Muller J."/>
            <person name="Pangilinan J."/>
            <person name="Patwardhan R.P."/>
            <person name="Pitluck S."/>
            <person name="Pritham E.J."/>
            <person name="Rechtsteiner A."/>
            <person name="Rho M."/>
            <person name="Rogozin I.B."/>
            <person name="Sakarya O."/>
            <person name="Salamov A."/>
            <person name="Schaack S."/>
            <person name="Shapiro H."/>
            <person name="Shiga Y."/>
            <person name="Skalitzky C."/>
            <person name="Smith Z."/>
            <person name="Souvorov A."/>
            <person name="Sung W."/>
            <person name="Tang Z."/>
            <person name="Tsuchiya D."/>
            <person name="Tu H."/>
            <person name="Vos H."/>
            <person name="Wang M."/>
            <person name="Wolf Y.I."/>
            <person name="Yamagata H."/>
            <person name="Yamada T."/>
            <person name="Ye Y."/>
            <person name="Shaw J.R."/>
            <person name="Andrews J."/>
            <person name="Crease T.J."/>
            <person name="Tang H."/>
            <person name="Lucas S.M."/>
            <person name="Robertson H.M."/>
            <person name="Bork P."/>
            <person name="Koonin E.V."/>
            <person name="Zdobnov E.M."/>
            <person name="Grigoriev I.V."/>
            <person name="Lynch M."/>
            <person name="Boore J.L."/>
        </authorList>
    </citation>
    <scope>NUCLEOTIDE SEQUENCE [LARGE SCALE GENOMIC DNA]</scope>
</reference>
<dbReference type="AlphaFoldDB" id="E9H8S1"/>
<name>E9H8S1_DAPPU</name>
<dbReference type="InParanoid" id="E9H8S1"/>
<feature type="signal peptide" evidence="2">
    <location>
        <begin position="1"/>
        <end position="18"/>
    </location>
</feature>
<sequence length="147" mass="16196">MFAVLVSIHVVLLALAVAGLPAHHQLEARQSSDGCGPNPLVAVISYAREFADFSPHQLMRFIESDTRAGSQLRSLLRTYDDCVRTGDGTRYKKSGSALEMMDDVESDMGKSPFRMLAGNNNKSQQQQHSLQQANQSLLRALASHRLL</sequence>
<accession>E9H8S1</accession>
<protein>
    <submittedName>
        <fullName evidence="3">Uncharacterized protein</fullName>
    </submittedName>
</protein>
<evidence type="ECO:0000256" key="1">
    <source>
        <dbReference type="SAM" id="MobiDB-lite"/>
    </source>
</evidence>
<evidence type="ECO:0000313" key="3">
    <source>
        <dbReference type="EMBL" id="EFX71890.1"/>
    </source>
</evidence>
<dbReference type="EMBL" id="GL732605">
    <property type="protein sequence ID" value="EFX71890.1"/>
    <property type="molecule type" value="Genomic_DNA"/>
</dbReference>
<feature type="chain" id="PRO_5003238169" evidence="2">
    <location>
        <begin position="19"/>
        <end position="147"/>
    </location>
</feature>